<evidence type="ECO:0000256" key="6">
    <source>
        <dbReference type="ARBA" id="ARBA00023012"/>
    </source>
</evidence>
<keyword evidence="8" id="KW-0812">Transmembrane</keyword>
<dbReference type="SUPFAM" id="SSF55874">
    <property type="entry name" value="ATPase domain of HSP90 chaperone/DNA topoisomerase II/histidine kinase"/>
    <property type="match status" value="1"/>
</dbReference>
<dbReference type="PROSITE" id="PS50109">
    <property type="entry name" value="HIS_KIN"/>
    <property type="match status" value="1"/>
</dbReference>
<dbReference type="GO" id="GO:0004673">
    <property type="term" value="F:protein histidine kinase activity"/>
    <property type="evidence" value="ECO:0007669"/>
    <property type="project" value="UniProtKB-EC"/>
</dbReference>
<dbReference type="Pfam" id="PF02518">
    <property type="entry name" value="HATPase_c"/>
    <property type="match status" value="1"/>
</dbReference>
<evidence type="ECO:0000256" key="3">
    <source>
        <dbReference type="ARBA" id="ARBA00022553"/>
    </source>
</evidence>
<evidence type="ECO:0000256" key="4">
    <source>
        <dbReference type="ARBA" id="ARBA00022679"/>
    </source>
</evidence>
<dbReference type="Gene3D" id="3.30.565.10">
    <property type="entry name" value="Histidine kinase-like ATPase, C-terminal domain"/>
    <property type="match status" value="1"/>
</dbReference>
<dbReference type="GeneID" id="96953003"/>
<keyword evidence="5" id="KW-0418">Kinase</keyword>
<name>A0ABD5ZVQ2_9EURY</name>
<dbReference type="CDD" id="cd00075">
    <property type="entry name" value="HATPase"/>
    <property type="match status" value="1"/>
</dbReference>
<keyword evidence="3" id="KW-0597">Phosphoprotein</keyword>
<feature type="transmembrane region" description="Helical" evidence="8">
    <location>
        <begin position="7"/>
        <end position="29"/>
    </location>
</feature>
<evidence type="ECO:0000313" key="11">
    <source>
        <dbReference type="Proteomes" id="UP001596434"/>
    </source>
</evidence>
<evidence type="ECO:0000259" key="9">
    <source>
        <dbReference type="PROSITE" id="PS50109"/>
    </source>
</evidence>
<feature type="transmembrane region" description="Helical" evidence="8">
    <location>
        <begin position="109"/>
        <end position="130"/>
    </location>
</feature>
<evidence type="ECO:0000256" key="1">
    <source>
        <dbReference type="ARBA" id="ARBA00000085"/>
    </source>
</evidence>
<dbReference type="InterPro" id="IPR050736">
    <property type="entry name" value="Sensor_HK_Regulatory"/>
</dbReference>
<dbReference type="PANTHER" id="PTHR43711:SF1">
    <property type="entry name" value="HISTIDINE KINASE 1"/>
    <property type="match status" value="1"/>
</dbReference>
<protein>
    <recommendedName>
        <fullName evidence="2">histidine kinase</fullName>
        <ecNumber evidence="2">2.7.13.3</ecNumber>
    </recommendedName>
</protein>
<dbReference type="GO" id="GO:0005524">
    <property type="term" value="F:ATP binding"/>
    <property type="evidence" value="ECO:0007669"/>
    <property type="project" value="UniProtKB-KW"/>
</dbReference>
<keyword evidence="6" id="KW-0902">Two-component regulatory system</keyword>
<dbReference type="Proteomes" id="UP001596434">
    <property type="component" value="Unassembled WGS sequence"/>
</dbReference>
<evidence type="ECO:0000256" key="2">
    <source>
        <dbReference type="ARBA" id="ARBA00012438"/>
    </source>
</evidence>
<gene>
    <name evidence="10" type="ORF">ACFQKE_05095</name>
</gene>
<feature type="transmembrane region" description="Helical" evidence="8">
    <location>
        <begin position="76"/>
        <end position="97"/>
    </location>
</feature>
<keyword evidence="11" id="KW-1185">Reference proteome</keyword>
<dbReference type="Gene3D" id="1.10.287.130">
    <property type="match status" value="1"/>
</dbReference>
<keyword evidence="10" id="KW-0067">ATP-binding</keyword>
<feature type="transmembrane region" description="Helical" evidence="8">
    <location>
        <begin position="41"/>
        <end position="64"/>
    </location>
</feature>
<keyword evidence="8" id="KW-1133">Transmembrane helix</keyword>
<dbReference type="InterPro" id="IPR036890">
    <property type="entry name" value="HATPase_C_sf"/>
</dbReference>
<dbReference type="GO" id="GO:0000160">
    <property type="term" value="P:phosphorelay signal transduction system"/>
    <property type="evidence" value="ECO:0007669"/>
    <property type="project" value="UniProtKB-KW"/>
</dbReference>
<reference evidence="10 11" key="1">
    <citation type="journal article" date="2019" name="Int. J. Syst. Evol. Microbiol.">
        <title>The Global Catalogue of Microorganisms (GCM) 10K type strain sequencing project: providing services to taxonomists for standard genome sequencing and annotation.</title>
        <authorList>
            <consortium name="The Broad Institute Genomics Platform"/>
            <consortium name="The Broad Institute Genome Sequencing Center for Infectious Disease"/>
            <person name="Wu L."/>
            <person name="Ma J."/>
        </authorList>
    </citation>
    <scope>NUCLEOTIDE SEQUENCE [LARGE SCALE GENOMIC DNA]</scope>
    <source>
        <strain evidence="10 11">GX21</strain>
    </source>
</reference>
<evidence type="ECO:0000313" key="10">
    <source>
        <dbReference type="EMBL" id="MFC7254683.1"/>
    </source>
</evidence>
<dbReference type="SMART" id="SM00387">
    <property type="entry name" value="HATPase_c"/>
    <property type="match status" value="1"/>
</dbReference>
<evidence type="ECO:0000256" key="7">
    <source>
        <dbReference type="SAM" id="Coils"/>
    </source>
</evidence>
<comment type="catalytic activity">
    <reaction evidence="1">
        <text>ATP + protein L-histidine = ADP + protein N-phospho-L-histidine.</text>
        <dbReference type="EC" id="2.7.13.3"/>
    </reaction>
</comment>
<evidence type="ECO:0000256" key="5">
    <source>
        <dbReference type="ARBA" id="ARBA00022777"/>
    </source>
</evidence>
<dbReference type="PANTHER" id="PTHR43711">
    <property type="entry name" value="TWO-COMPONENT HISTIDINE KINASE"/>
    <property type="match status" value="1"/>
</dbReference>
<keyword evidence="8" id="KW-0472">Membrane</keyword>
<proteinExistence type="predicted"/>
<dbReference type="CDD" id="cd00082">
    <property type="entry name" value="HisKA"/>
    <property type="match status" value="1"/>
</dbReference>
<dbReference type="PRINTS" id="PR00344">
    <property type="entry name" value="BCTRLSENSOR"/>
</dbReference>
<dbReference type="InterPro" id="IPR005467">
    <property type="entry name" value="His_kinase_dom"/>
</dbReference>
<dbReference type="InterPro" id="IPR003594">
    <property type="entry name" value="HATPase_dom"/>
</dbReference>
<feature type="domain" description="Histidine kinase" evidence="9">
    <location>
        <begin position="160"/>
        <end position="367"/>
    </location>
</feature>
<dbReference type="RefSeq" id="WP_379702882.1">
    <property type="nucleotide sequence ID" value="NZ_JBHTAT010000001.1"/>
</dbReference>
<keyword evidence="4" id="KW-0808">Transferase</keyword>
<keyword evidence="7" id="KW-0175">Coiled coil</keyword>
<evidence type="ECO:0000256" key="8">
    <source>
        <dbReference type="SAM" id="Phobius"/>
    </source>
</evidence>
<comment type="caution">
    <text evidence="10">The sequence shown here is derived from an EMBL/GenBank/DDBJ whole genome shotgun (WGS) entry which is preliminary data.</text>
</comment>
<accession>A0ABD5ZVQ2</accession>
<organism evidence="10 11">
    <name type="scientific">Haloplanus litoreus</name>
    <dbReference type="NCBI Taxonomy" id="767515"/>
    <lineage>
        <taxon>Archaea</taxon>
        <taxon>Methanobacteriati</taxon>
        <taxon>Methanobacteriota</taxon>
        <taxon>Stenosarchaea group</taxon>
        <taxon>Halobacteria</taxon>
        <taxon>Halobacteriales</taxon>
        <taxon>Haloferacaceae</taxon>
        <taxon>Haloplanus</taxon>
    </lineage>
</organism>
<dbReference type="EMBL" id="JBHTAT010000001">
    <property type="protein sequence ID" value="MFC7254683.1"/>
    <property type="molecule type" value="Genomic_DNA"/>
</dbReference>
<dbReference type="AlphaFoldDB" id="A0ABD5ZVQ2"/>
<dbReference type="InterPro" id="IPR004358">
    <property type="entry name" value="Sig_transdc_His_kin-like_C"/>
</dbReference>
<dbReference type="InterPro" id="IPR003661">
    <property type="entry name" value="HisK_dim/P_dom"/>
</dbReference>
<dbReference type="EC" id="2.7.13.3" evidence="2"/>
<feature type="coiled-coil region" evidence="7">
    <location>
        <begin position="130"/>
        <end position="160"/>
    </location>
</feature>
<sequence>MPGDERNWWALLGGAGIALVGIGFLVLAVDHLAGEHSRPVTLVLGGGIPLLVAFGTVLAGARIARSDAAKSTVLRLVGWWGFGIVASASMGIASVVYEQSHGVTLVDTTYIVINNTTVGAAGGLLIGHFYTRSRRHAEQLAAERDQLETERARLEVLNRVVRHDIRNDMTVVIGWLAALDEHVDDGGREALERVQTASDHVVELTRIAHDYVDVIVGETRPDLQLVSLSDVLETELQTRRDAYPDASFRVGDVPDVTVRANEMLGAVFRNVLNNAVQHNDEASPTVTVRADRVDGSVIVRVADDGPGIPDDRKESVFGKGERGLDSSGTGIGLHLTETLVTEYGGDIRIEDNEPKGTVVEIELTVASSTGPPSSARVRTGND</sequence>
<keyword evidence="10" id="KW-0547">Nucleotide-binding</keyword>